<evidence type="ECO:0000256" key="5">
    <source>
        <dbReference type="ARBA" id="ARBA00013200"/>
    </source>
</evidence>
<dbReference type="AlphaFoldDB" id="A0A544TC02"/>
<feature type="transmembrane region" description="Helical" evidence="19">
    <location>
        <begin position="42"/>
        <end position="66"/>
    </location>
</feature>
<evidence type="ECO:0000256" key="11">
    <source>
        <dbReference type="ARBA" id="ARBA00022842"/>
    </source>
</evidence>
<evidence type="ECO:0000256" key="1">
    <source>
        <dbReference type="ARBA" id="ARBA00001946"/>
    </source>
</evidence>
<dbReference type="PANTHER" id="PTHR34148:SF1">
    <property type="entry name" value="ADENOSYLCOBINAMIDE-GDP RIBAZOLETRANSFERASE"/>
    <property type="match status" value="1"/>
</dbReference>
<reference evidence="20 21" key="1">
    <citation type="submission" date="2019-05" db="EMBL/GenBank/DDBJ databases">
        <title>Psychrobacillus vulpis sp. nov., a new species isolated from feces of a red fox that inhabits in The Tablas de Daimiel Natural Park, Albacete, Spain.</title>
        <authorList>
            <person name="Rodriguez M."/>
            <person name="Reina J.C."/>
            <person name="Bejar V."/>
            <person name="Llamas I."/>
        </authorList>
    </citation>
    <scope>NUCLEOTIDE SEQUENCE [LARGE SCALE GENOMIC DNA]</scope>
    <source>
        <strain evidence="20 21">NEAU-3TGS17</strain>
    </source>
</reference>
<evidence type="ECO:0000256" key="6">
    <source>
        <dbReference type="ARBA" id="ARBA00015850"/>
    </source>
</evidence>
<keyword evidence="13 19" id="KW-0472">Membrane</keyword>
<keyword evidence="10 19" id="KW-0812">Transmembrane</keyword>
<gene>
    <name evidence="19 20" type="primary">cobS</name>
    <name evidence="20" type="ORF">FG382_05825</name>
</gene>
<evidence type="ECO:0000256" key="17">
    <source>
        <dbReference type="ARBA" id="ARBA00048623"/>
    </source>
</evidence>
<evidence type="ECO:0000256" key="10">
    <source>
        <dbReference type="ARBA" id="ARBA00022692"/>
    </source>
</evidence>
<proteinExistence type="inferred from homology"/>
<dbReference type="UniPathway" id="UPA00148">
    <property type="reaction ID" value="UER00238"/>
</dbReference>
<dbReference type="GO" id="GO:0008818">
    <property type="term" value="F:cobalamin 5'-phosphate synthase activity"/>
    <property type="evidence" value="ECO:0007669"/>
    <property type="project" value="UniProtKB-UniRule"/>
</dbReference>
<organism evidence="20 21">
    <name type="scientific">Psychrobacillus lasiicapitis</name>
    <dbReference type="NCBI Taxonomy" id="1636719"/>
    <lineage>
        <taxon>Bacteria</taxon>
        <taxon>Bacillati</taxon>
        <taxon>Bacillota</taxon>
        <taxon>Bacilli</taxon>
        <taxon>Bacillales</taxon>
        <taxon>Bacillaceae</taxon>
        <taxon>Psychrobacillus</taxon>
    </lineage>
</organism>
<dbReference type="NCBIfam" id="TIGR00317">
    <property type="entry name" value="cobS"/>
    <property type="match status" value="1"/>
</dbReference>
<protein>
    <recommendedName>
        <fullName evidence="6 19">Adenosylcobinamide-GDP ribazoletransferase</fullName>
        <ecNumber evidence="5 19">2.7.8.26</ecNumber>
    </recommendedName>
    <alternativeName>
        <fullName evidence="16 19">Cobalamin synthase</fullName>
    </alternativeName>
    <alternativeName>
        <fullName evidence="15 19">Cobalamin-5'-phosphate synthase</fullName>
    </alternativeName>
</protein>
<evidence type="ECO:0000256" key="3">
    <source>
        <dbReference type="ARBA" id="ARBA00004663"/>
    </source>
</evidence>
<dbReference type="OrthoDB" id="9794626at2"/>
<comment type="function">
    <text evidence="14 19">Joins adenosylcobinamide-GDP and alpha-ribazole to generate adenosylcobalamin (Ado-cobalamin). Also synthesizes adenosylcobalamin 5'-phosphate from adenosylcobinamide-GDP and alpha-ribazole 5'-phosphate.</text>
</comment>
<keyword evidence="11 19" id="KW-0460">Magnesium</keyword>
<evidence type="ECO:0000256" key="18">
    <source>
        <dbReference type="ARBA" id="ARBA00049504"/>
    </source>
</evidence>
<evidence type="ECO:0000256" key="12">
    <source>
        <dbReference type="ARBA" id="ARBA00022989"/>
    </source>
</evidence>
<keyword evidence="8 19" id="KW-0169">Cobalamin biosynthesis</keyword>
<evidence type="ECO:0000256" key="15">
    <source>
        <dbReference type="ARBA" id="ARBA00032605"/>
    </source>
</evidence>
<dbReference type="Pfam" id="PF02654">
    <property type="entry name" value="CobS"/>
    <property type="match status" value="1"/>
</dbReference>
<comment type="cofactor">
    <cofactor evidence="1 19">
        <name>Mg(2+)</name>
        <dbReference type="ChEBI" id="CHEBI:18420"/>
    </cofactor>
</comment>
<comment type="similarity">
    <text evidence="4 19">Belongs to the CobS family.</text>
</comment>
<feature type="transmembrane region" description="Helical" evidence="19">
    <location>
        <begin position="116"/>
        <end position="134"/>
    </location>
</feature>
<feature type="transmembrane region" description="Helical" evidence="19">
    <location>
        <begin position="187"/>
        <end position="203"/>
    </location>
</feature>
<feature type="transmembrane region" description="Helical" evidence="19">
    <location>
        <begin position="72"/>
        <end position="95"/>
    </location>
</feature>
<comment type="catalytic activity">
    <reaction evidence="18 19">
        <text>alpha-ribazole 5'-phosphate + adenosylcob(III)inamide-GDP = adenosylcob(III)alamin 5'-phosphate + GMP + H(+)</text>
        <dbReference type="Rhea" id="RHEA:23560"/>
        <dbReference type="ChEBI" id="CHEBI:15378"/>
        <dbReference type="ChEBI" id="CHEBI:57918"/>
        <dbReference type="ChEBI" id="CHEBI:58115"/>
        <dbReference type="ChEBI" id="CHEBI:60487"/>
        <dbReference type="ChEBI" id="CHEBI:60493"/>
        <dbReference type="EC" id="2.7.8.26"/>
    </reaction>
</comment>
<comment type="subcellular location">
    <subcellularLocation>
        <location evidence="2 19">Cell membrane</location>
        <topology evidence="2 19">Multi-pass membrane protein</topology>
    </subcellularLocation>
</comment>
<dbReference type="EMBL" id="VDGH01000003">
    <property type="protein sequence ID" value="TQR14984.1"/>
    <property type="molecule type" value="Genomic_DNA"/>
</dbReference>
<feature type="transmembrane region" description="Helical" evidence="19">
    <location>
        <begin position="146"/>
        <end position="166"/>
    </location>
</feature>
<keyword evidence="7 19" id="KW-1003">Cell membrane</keyword>
<keyword evidence="12 19" id="KW-1133">Transmembrane helix</keyword>
<evidence type="ECO:0000256" key="4">
    <source>
        <dbReference type="ARBA" id="ARBA00010561"/>
    </source>
</evidence>
<accession>A0A544TC02</accession>
<dbReference type="PANTHER" id="PTHR34148">
    <property type="entry name" value="ADENOSYLCOBINAMIDE-GDP RIBAZOLETRANSFERASE"/>
    <property type="match status" value="1"/>
</dbReference>
<comment type="caution">
    <text evidence="20">The sequence shown here is derived from an EMBL/GenBank/DDBJ whole genome shotgun (WGS) entry which is preliminary data.</text>
</comment>
<evidence type="ECO:0000256" key="19">
    <source>
        <dbReference type="HAMAP-Rule" id="MF_00719"/>
    </source>
</evidence>
<dbReference type="EC" id="2.7.8.26" evidence="5 19"/>
<evidence type="ECO:0000256" key="2">
    <source>
        <dbReference type="ARBA" id="ARBA00004651"/>
    </source>
</evidence>
<feature type="transmembrane region" description="Helical" evidence="19">
    <location>
        <begin position="209"/>
        <end position="229"/>
    </location>
</feature>
<keyword evidence="21" id="KW-1185">Reference proteome</keyword>
<evidence type="ECO:0000256" key="13">
    <source>
        <dbReference type="ARBA" id="ARBA00023136"/>
    </source>
</evidence>
<keyword evidence="9 19" id="KW-0808">Transferase</keyword>
<dbReference type="InterPro" id="IPR003805">
    <property type="entry name" value="CobS"/>
</dbReference>
<evidence type="ECO:0000313" key="21">
    <source>
        <dbReference type="Proteomes" id="UP000317316"/>
    </source>
</evidence>
<comment type="catalytic activity">
    <reaction evidence="17 19">
        <text>alpha-ribazole + adenosylcob(III)inamide-GDP = adenosylcob(III)alamin + GMP + H(+)</text>
        <dbReference type="Rhea" id="RHEA:16049"/>
        <dbReference type="ChEBI" id="CHEBI:10329"/>
        <dbReference type="ChEBI" id="CHEBI:15378"/>
        <dbReference type="ChEBI" id="CHEBI:18408"/>
        <dbReference type="ChEBI" id="CHEBI:58115"/>
        <dbReference type="ChEBI" id="CHEBI:60487"/>
        <dbReference type="EC" id="2.7.8.26"/>
    </reaction>
</comment>
<evidence type="ECO:0000313" key="20">
    <source>
        <dbReference type="EMBL" id="TQR14984.1"/>
    </source>
</evidence>
<evidence type="ECO:0000256" key="16">
    <source>
        <dbReference type="ARBA" id="ARBA00032853"/>
    </source>
</evidence>
<dbReference type="GO" id="GO:0009236">
    <property type="term" value="P:cobalamin biosynthetic process"/>
    <property type="evidence" value="ECO:0007669"/>
    <property type="project" value="UniProtKB-UniRule"/>
</dbReference>
<name>A0A544TC02_9BACI</name>
<comment type="pathway">
    <text evidence="3 19">Cofactor biosynthesis; adenosylcobalamin biosynthesis; adenosylcobalamin from cob(II)yrinate a,c-diamide: step 7/7.</text>
</comment>
<evidence type="ECO:0000256" key="7">
    <source>
        <dbReference type="ARBA" id="ARBA00022475"/>
    </source>
</evidence>
<dbReference type="GO" id="GO:0005886">
    <property type="term" value="C:plasma membrane"/>
    <property type="evidence" value="ECO:0007669"/>
    <property type="project" value="UniProtKB-SubCell"/>
</dbReference>
<dbReference type="GO" id="GO:0051073">
    <property type="term" value="F:adenosylcobinamide-GDP ribazoletransferase activity"/>
    <property type="evidence" value="ECO:0007669"/>
    <property type="project" value="UniProtKB-UniRule"/>
</dbReference>
<sequence>MGKNHLRVKRGAKVNSLLLALQFFTIIPVNKNLPMERRQITGMYSVFPWIGAGIGAIACIVLYAQWSPLMTGFSIVLLGIFFSGGLHMDGFIDTSDAFFSYRDRMKRFEILDDPRVGAFGVMAVVLLVVGKVIIVSEVLAATSFHWILLILIPYFSRVILITLFSLTNNAKTSGLAHFFKQKMNERAVWFAAVCHFLLGLAVLGLLTDWLVAVTIAVVLIGFICLFRNWALRNFGGVTGDLLGASVEVSEVVLWLTLLLLLS</sequence>
<evidence type="ECO:0000256" key="9">
    <source>
        <dbReference type="ARBA" id="ARBA00022679"/>
    </source>
</evidence>
<evidence type="ECO:0000256" key="14">
    <source>
        <dbReference type="ARBA" id="ARBA00025228"/>
    </source>
</evidence>
<dbReference type="HAMAP" id="MF_00719">
    <property type="entry name" value="CobS"/>
    <property type="match status" value="1"/>
</dbReference>
<dbReference type="Proteomes" id="UP000317316">
    <property type="component" value="Unassembled WGS sequence"/>
</dbReference>
<evidence type="ECO:0000256" key="8">
    <source>
        <dbReference type="ARBA" id="ARBA00022573"/>
    </source>
</evidence>